<organism evidence="1 2">
    <name type="scientific">Owenia fusiformis</name>
    <name type="common">Polychaete worm</name>
    <dbReference type="NCBI Taxonomy" id="6347"/>
    <lineage>
        <taxon>Eukaryota</taxon>
        <taxon>Metazoa</taxon>
        <taxon>Spiralia</taxon>
        <taxon>Lophotrochozoa</taxon>
        <taxon>Annelida</taxon>
        <taxon>Polychaeta</taxon>
        <taxon>Sedentaria</taxon>
        <taxon>Canalipalpata</taxon>
        <taxon>Sabellida</taxon>
        <taxon>Oweniida</taxon>
        <taxon>Oweniidae</taxon>
        <taxon>Owenia</taxon>
    </lineage>
</organism>
<evidence type="ECO:0000313" key="1">
    <source>
        <dbReference type="EMBL" id="CAH1801522.1"/>
    </source>
</evidence>
<dbReference type="EMBL" id="CAIIXF020000012">
    <property type="protein sequence ID" value="CAH1801522.1"/>
    <property type="molecule type" value="Genomic_DNA"/>
</dbReference>
<proteinExistence type="predicted"/>
<accession>A0A8S4Q7U5</accession>
<protein>
    <submittedName>
        <fullName evidence="1">Uncharacterized protein</fullName>
    </submittedName>
</protein>
<evidence type="ECO:0000313" key="2">
    <source>
        <dbReference type="Proteomes" id="UP000749559"/>
    </source>
</evidence>
<keyword evidence="2" id="KW-1185">Reference proteome</keyword>
<dbReference type="Proteomes" id="UP000749559">
    <property type="component" value="Unassembled WGS sequence"/>
</dbReference>
<comment type="caution">
    <text evidence="1">The sequence shown here is derived from an EMBL/GenBank/DDBJ whole genome shotgun (WGS) entry which is preliminary data.</text>
</comment>
<reference evidence="1" key="1">
    <citation type="submission" date="2022-03" db="EMBL/GenBank/DDBJ databases">
        <authorList>
            <person name="Martin C."/>
        </authorList>
    </citation>
    <scope>NUCLEOTIDE SEQUENCE</scope>
</reference>
<sequence length="112" mass="12833">MLTRKLVCHKICTRATYWIEMDAVLFLSLTALDSVMVQSYLCHRGRTDFSVSGHDMIDICHWSVMKKAQDLLIVCSVISRKLHIASLISVKKTALQTLQTELRCEFYVILKA</sequence>
<name>A0A8S4Q7U5_OWEFU</name>
<gene>
    <name evidence="1" type="ORF">OFUS_LOCUS25309</name>
</gene>
<dbReference type="AlphaFoldDB" id="A0A8S4Q7U5"/>